<evidence type="ECO:0000313" key="3">
    <source>
        <dbReference type="Proteomes" id="UP000585474"/>
    </source>
</evidence>
<comment type="caution">
    <text evidence="2">The sequence shown here is derived from an EMBL/GenBank/DDBJ whole genome shotgun (WGS) entry which is preliminary data.</text>
</comment>
<feature type="coiled-coil region" evidence="1">
    <location>
        <begin position="190"/>
        <end position="224"/>
    </location>
</feature>
<reference evidence="2 3" key="1">
    <citation type="submission" date="2019-07" db="EMBL/GenBank/DDBJ databases">
        <title>De Novo Assembly of kiwifruit Actinidia rufa.</title>
        <authorList>
            <person name="Sugita-Konishi S."/>
            <person name="Sato K."/>
            <person name="Mori E."/>
            <person name="Abe Y."/>
            <person name="Kisaki G."/>
            <person name="Hamano K."/>
            <person name="Suezawa K."/>
            <person name="Otani M."/>
            <person name="Fukuda T."/>
            <person name="Manabe T."/>
            <person name="Gomi K."/>
            <person name="Tabuchi M."/>
            <person name="Akimitsu K."/>
            <person name="Kataoka I."/>
        </authorList>
    </citation>
    <scope>NUCLEOTIDE SEQUENCE [LARGE SCALE GENOMIC DNA]</scope>
    <source>
        <strain evidence="3">cv. Fuchu</strain>
    </source>
</reference>
<evidence type="ECO:0000256" key="1">
    <source>
        <dbReference type="SAM" id="Coils"/>
    </source>
</evidence>
<evidence type="ECO:0000313" key="2">
    <source>
        <dbReference type="EMBL" id="GFZ05146.1"/>
    </source>
</evidence>
<accession>A0A7J0G2Y3</accession>
<sequence length="232" mass="25969">MASSGGGNAEEKNAGNADNVEANEGVSLHSRDYSVEYVGTIRKGLWRAILSSLPDEVLLRIIWAKICPSSFIKWDSSSSCSEICDIGKDGLERSCPIIQGEERLQNEGVSPSQGRKEIQMGEKLLSRPTDKKMELDEVVIQFYHTFSKAMVMGSSIMDRPKEMRDESRVVELEADKECSDAALLILEKEVVGLKKDKEDSDIAMEKLEKEVAEMKKREILTKKLVVYEFKAS</sequence>
<dbReference type="AlphaFoldDB" id="A0A7J0G2Y3"/>
<organism evidence="2 3">
    <name type="scientific">Actinidia rufa</name>
    <dbReference type="NCBI Taxonomy" id="165716"/>
    <lineage>
        <taxon>Eukaryota</taxon>
        <taxon>Viridiplantae</taxon>
        <taxon>Streptophyta</taxon>
        <taxon>Embryophyta</taxon>
        <taxon>Tracheophyta</taxon>
        <taxon>Spermatophyta</taxon>
        <taxon>Magnoliopsida</taxon>
        <taxon>eudicotyledons</taxon>
        <taxon>Gunneridae</taxon>
        <taxon>Pentapetalae</taxon>
        <taxon>asterids</taxon>
        <taxon>Ericales</taxon>
        <taxon>Actinidiaceae</taxon>
        <taxon>Actinidia</taxon>
    </lineage>
</organism>
<name>A0A7J0G2Y3_9ERIC</name>
<dbReference type="Proteomes" id="UP000585474">
    <property type="component" value="Unassembled WGS sequence"/>
</dbReference>
<keyword evidence="1" id="KW-0175">Coiled coil</keyword>
<protein>
    <submittedName>
        <fullName evidence="2">Uncharacterized protein</fullName>
    </submittedName>
</protein>
<keyword evidence="3" id="KW-1185">Reference proteome</keyword>
<dbReference type="EMBL" id="BJWL01000017">
    <property type="protein sequence ID" value="GFZ05146.1"/>
    <property type="molecule type" value="Genomic_DNA"/>
</dbReference>
<gene>
    <name evidence="2" type="ORF">Acr_17g0007180</name>
</gene>
<proteinExistence type="predicted"/>